<dbReference type="PANTHER" id="PTHR42973:SF7">
    <property type="entry name" value="FAD-BINDING PCMH-TYPE DOMAIN-CONTAINING PROTEIN"/>
    <property type="match status" value="1"/>
</dbReference>
<proteinExistence type="inferred from homology"/>
<dbReference type="Gene3D" id="3.40.462.20">
    <property type="match status" value="1"/>
</dbReference>
<evidence type="ECO:0000256" key="3">
    <source>
        <dbReference type="ARBA" id="ARBA00022827"/>
    </source>
</evidence>
<evidence type="ECO:0000256" key="2">
    <source>
        <dbReference type="ARBA" id="ARBA00022630"/>
    </source>
</evidence>
<accession>A0AAD4KXD3</accession>
<dbReference type="AlphaFoldDB" id="A0AAD4KXD3"/>
<dbReference type="GO" id="GO:0071949">
    <property type="term" value="F:FAD binding"/>
    <property type="evidence" value="ECO:0007669"/>
    <property type="project" value="InterPro"/>
</dbReference>
<dbReference type="InterPro" id="IPR006093">
    <property type="entry name" value="Oxy_OxRdtase_FAD_BS"/>
</dbReference>
<dbReference type="GeneID" id="70251970"/>
<dbReference type="InterPro" id="IPR016166">
    <property type="entry name" value="FAD-bd_PCMH"/>
</dbReference>
<dbReference type="PROSITE" id="PS51387">
    <property type="entry name" value="FAD_PCMH"/>
    <property type="match status" value="1"/>
</dbReference>
<reference evidence="6" key="1">
    <citation type="submission" date="2021-12" db="EMBL/GenBank/DDBJ databases">
        <title>Convergent genome expansion in fungi linked to evolution of root-endophyte symbiosis.</title>
        <authorList>
            <consortium name="DOE Joint Genome Institute"/>
            <person name="Ke Y.-H."/>
            <person name="Bonito G."/>
            <person name="Liao H.-L."/>
            <person name="Looney B."/>
            <person name="Rojas-Flechas A."/>
            <person name="Nash J."/>
            <person name="Hameed K."/>
            <person name="Schadt C."/>
            <person name="Martin F."/>
            <person name="Crous P.W."/>
            <person name="Miettinen O."/>
            <person name="Magnuson J.K."/>
            <person name="Labbe J."/>
            <person name="Jacobson D."/>
            <person name="Doktycz M.J."/>
            <person name="Veneault-Fourrey C."/>
            <person name="Kuo A."/>
            <person name="Mondo S."/>
            <person name="Calhoun S."/>
            <person name="Riley R."/>
            <person name="Ohm R."/>
            <person name="LaButti K."/>
            <person name="Andreopoulos B."/>
            <person name="Pangilinan J."/>
            <person name="Nolan M."/>
            <person name="Tritt A."/>
            <person name="Clum A."/>
            <person name="Lipzen A."/>
            <person name="Daum C."/>
            <person name="Barry K."/>
            <person name="Grigoriev I.V."/>
            <person name="Vilgalys R."/>
        </authorList>
    </citation>
    <scope>NUCLEOTIDE SEQUENCE</scope>
    <source>
        <strain evidence="6">PMI_201</strain>
    </source>
</reference>
<keyword evidence="3" id="KW-0274">FAD</keyword>
<dbReference type="Gene3D" id="3.30.465.10">
    <property type="match status" value="1"/>
</dbReference>
<dbReference type="InterPro" id="IPR016169">
    <property type="entry name" value="FAD-bd_PCMH_sub2"/>
</dbReference>
<dbReference type="InterPro" id="IPR036318">
    <property type="entry name" value="FAD-bd_PCMH-like_sf"/>
</dbReference>
<dbReference type="EMBL" id="JAJTJA010000003">
    <property type="protein sequence ID" value="KAH8702046.1"/>
    <property type="molecule type" value="Genomic_DNA"/>
</dbReference>
<evidence type="ECO:0000256" key="4">
    <source>
        <dbReference type="ARBA" id="ARBA00023002"/>
    </source>
</evidence>
<feature type="domain" description="FAD-binding PCMH-type" evidence="5">
    <location>
        <begin position="35"/>
        <end position="208"/>
    </location>
</feature>
<dbReference type="SUPFAM" id="SSF56176">
    <property type="entry name" value="FAD-binding/transporter-associated domain-like"/>
    <property type="match status" value="1"/>
</dbReference>
<evidence type="ECO:0000313" key="6">
    <source>
        <dbReference type="EMBL" id="KAH8702046.1"/>
    </source>
</evidence>
<evidence type="ECO:0000256" key="1">
    <source>
        <dbReference type="ARBA" id="ARBA00005466"/>
    </source>
</evidence>
<evidence type="ECO:0000313" key="7">
    <source>
        <dbReference type="Proteomes" id="UP001201262"/>
    </source>
</evidence>
<dbReference type="PANTHER" id="PTHR42973">
    <property type="entry name" value="BINDING OXIDOREDUCTASE, PUTATIVE (AFU_ORTHOLOGUE AFUA_1G17690)-RELATED"/>
    <property type="match status" value="1"/>
</dbReference>
<comment type="similarity">
    <text evidence="1">Belongs to the oxygen-dependent FAD-linked oxidoreductase family.</text>
</comment>
<dbReference type="GO" id="GO:0016491">
    <property type="term" value="F:oxidoreductase activity"/>
    <property type="evidence" value="ECO:0007669"/>
    <property type="project" value="UniProtKB-KW"/>
</dbReference>
<evidence type="ECO:0000259" key="5">
    <source>
        <dbReference type="PROSITE" id="PS51387"/>
    </source>
</evidence>
<dbReference type="Pfam" id="PF01565">
    <property type="entry name" value="FAD_binding_4"/>
    <property type="match status" value="1"/>
</dbReference>
<dbReference type="Proteomes" id="UP001201262">
    <property type="component" value="Unassembled WGS sequence"/>
</dbReference>
<organism evidence="6 7">
    <name type="scientific">Talaromyces proteolyticus</name>
    <dbReference type="NCBI Taxonomy" id="1131652"/>
    <lineage>
        <taxon>Eukaryota</taxon>
        <taxon>Fungi</taxon>
        <taxon>Dikarya</taxon>
        <taxon>Ascomycota</taxon>
        <taxon>Pezizomycotina</taxon>
        <taxon>Eurotiomycetes</taxon>
        <taxon>Eurotiomycetidae</taxon>
        <taxon>Eurotiales</taxon>
        <taxon>Trichocomaceae</taxon>
        <taxon>Talaromyces</taxon>
        <taxon>Talaromyces sect. Bacilispori</taxon>
    </lineage>
</organism>
<comment type="caution">
    <text evidence="6">The sequence shown here is derived from an EMBL/GenBank/DDBJ whole genome shotgun (WGS) entry which is preliminary data.</text>
</comment>
<protein>
    <recommendedName>
        <fullName evidence="5">FAD-binding PCMH-type domain-containing protein</fullName>
    </recommendedName>
</protein>
<dbReference type="RefSeq" id="XP_046075422.1">
    <property type="nucleotide sequence ID" value="XM_046221683.1"/>
</dbReference>
<keyword evidence="4" id="KW-0560">Oxidoreductase</keyword>
<keyword evidence="7" id="KW-1185">Reference proteome</keyword>
<dbReference type="InterPro" id="IPR050416">
    <property type="entry name" value="FAD-linked_Oxidoreductase"/>
</dbReference>
<dbReference type="InterPro" id="IPR006094">
    <property type="entry name" value="Oxid_FAD_bind_N"/>
</dbReference>
<gene>
    <name evidence="6" type="ORF">BGW36DRAFT_445658</name>
</gene>
<keyword evidence="2" id="KW-0285">Flavoprotein</keyword>
<dbReference type="PROSITE" id="PS00862">
    <property type="entry name" value="OX2_COVAL_FAD"/>
    <property type="match status" value="1"/>
</dbReference>
<name>A0AAD4KXD3_9EURO</name>
<sequence>MQDPRSFFASTTNEIIIPTSTTDIHSVITRWSDERLQQPAIIVIPSTREDIIAAIQYARQKNLTILAGAGGHKVVPVNDKTLYLDLRKFKKIEVNREKATVEIGGAVTNLELMTELLKDGFYTTYANSGAVSMAGLVLGGGFCGALSSIHGLAIDNVVAFEGVTASGEVIKVDQSASDPKHKALFDILCGAGYGLLVITSHSMKIHKLSALNLDDTDKLWVRKYTFPGKVIGEVVDFFQKLLPVKPKLMPLILCVRAPPNAPFPGAPVIILSITYYGPSSEASKIVDPIVASTDIEKFAIASETTLAPFTSIFDGSKMIDAHGGFKAQHMSRAHSFSTSTIVSAFNRWKQLGEEVPDARAFSVFLVWGYNPTATIENGLVNDKRPFIGRDRSMFGNAITWYNKPESKAAVEKYATDISEILQQDDSRQGYPGATLPNNFRDNSKVHLGYTDDMLVDIRRVHAVWNPDSLFYNVLEDSGT</sequence>